<dbReference type="InterPro" id="IPR051609">
    <property type="entry name" value="NmrA/Isoflavone_reductase-like"/>
</dbReference>
<name>A0A8S0WAS6_CYCAE</name>
<dbReference type="EMBL" id="CACVBS010000073">
    <property type="protein sequence ID" value="CAA7268988.1"/>
    <property type="molecule type" value="Genomic_DNA"/>
</dbReference>
<reference evidence="5 6" key="1">
    <citation type="submission" date="2020-01" db="EMBL/GenBank/DDBJ databases">
        <authorList>
            <person name="Gupta K D."/>
        </authorList>
    </citation>
    <scope>NUCLEOTIDE SEQUENCE [LARGE SCALE GENOMIC DNA]</scope>
</reference>
<keyword evidence="2" id="KW-0560">Oxidoreductase</keyword>
<dbReference type="InterPro" id="IPR036291">
    <property type="entry name" value="NAD(P)-bd_dom_sf"/>
</dbReference>
<evidence type="ECO:0000313" key="6">
    <source>
        <dbReference type="Proteomes" id="UP000467700"/>
    </source>
</evidence>
<dbReference type="OrthoDB" id="5283654at2759"/>
<dbReference type="SUPFAM" id="SSF51735">
    <property type="entry name" value="NAD(P)-binding Rossmann-fold domains"/>
    <property type="match status" value="1"/>
</dbReference>
<evidence type="ECO:0000256" key="3">
    <source>
        <dbReference type="SAM" id="MobiDB-lite"/>
    </source>
</evidence>
<feature type="domain" description="NmrA-like" evidence="4">
    <location>
        <begin position="5"/>
        <end position="223"/>
    </location>
</feature>
<dbReference type="Gene3D" id="3.40.50.720">
    <property type="entry name" value="NAD(P)-binding Rossmann-like Domain"/>
    <property type="match status" value="1"/>
</dbReference>
<keyword evidence="1" id="KW-0521">NADP</keyword>
<accession>A0A8S0WAS6</accession>
<evidence type="ECO:0000259" key="4">
    <source>
        <dbReference type="Pfam" id="PF05368"/>
    </source>
</evidence>
<proteinExistence type="predicted"/>
<protein>
    <recommendedName>
        <fullName evidence="4">NmrA-like domain-containing protein</fullName>
    </recommendedName>
</protein>
<evidence type="ECO:0000313" key="5">
    <source>
        <dbReference type="EMBL" id="CAA7268988.1"/>
    </source>
</evidence>
<organism evidence="5 6">
    <name type="scientific">Cyclocybe aegerita</name>
    <name type="common">Black poplar mushroom</name>
    <name type="synonym">Agrocybe aegerita</name>
    <dbReference type="NCBI Taxonomy" id="1973307"/>
    <lineage>
        <taxon>Eukaryota</taxon>
        <taxon>Fungi</taxon>
        <taxon>Dikarya</taxon>
        <taxon>Basidiomycota</taxon>
        <taxon>Agaricomycotina</taxon>
        <taxon>Agaricomycetes</taxon>
        <taxon>Agaricomycetidae</taxon>
        <taxon>Agaricales</taxon>
        <taxon>Agaricineae</taxon>
        <taxon>Bolbitiaceae</taxon>
        <taxon>Cyclocybe</taxon>
    </lineage>
</organism>
<feature type="region of interest" description="Disordered" evidence="3">
    <location>
        <begin position="248"/>
        <end position="269"/>
    </location>
</feature>
<dbReference type="AlphaFoldDB" id="A0A8S0WAS6"/>
<comment type="caution">
    <text evidence="5">The sequence shown here is derived from an EMBL/GenBank/DDBJ whole genome shotgun (WGS) entry which is preliminary data.</text>
</comment>
<sequence length="269" mass="28403">MSSSRTVTVLGFGNIARDLVPALLSNGAGLLILSHDASKLKGVPLGVATAMADYTNEKQLEGLFKAHKVEAVVSTASGSDEFFRYTQVGIARAAKESGVQLFVTNEFGVANDGHDPKSVFGAKSEAAARISKEVGLPTARVFNGLFIEWIPIVTAYASKPGAFVVAGKGDTKASFTAIADIAGFVAHIVTAAPLSEISNRIFLIEGQVATFNEIAQILGREVTYTALEEIADPISRLLQRGVEEGWMRTGAGPGYPPSSSKEIERRSSS</sequence>
<dbReference type="PANTHER" id="PTHR47706:SF9">
    <property type="entry name" value="NMRA-LIKE DOMAIN-CONTAINING PROTEIN-RELATED"/>
    <property type="match status" value="1"/>
</dbReference>
<evidence type="ECO:0000256" key="1">
    <source>
        <dbReference type="ARBA" id="ARBA00022857"/>
    </source>
</evidence>
<dbReference type="PANTHER" id="PTHR47706">
    <property type="entry name" value="NMRA-LIKE FAMILY PROTEIN"/>
    <property type="match status" value="1"/>
</dbReference>
<gene>
    <name evidence="5" type="ORF">AAE3_LOCUS11215</name>
</gene>
<evidence type="ECO:0000256" key="2">
    <source>
        <dbReference type="ARBA" id="ARBA00023002"/>
    </source>
</evidence>
<keyword evidence="6" id="KW-1185">Reference proteome</keyword>
<dbReference type="Proteomes" id="UP000467700">
    <property type="component" value="Unassembled WGS sequence"/>
</dbReference>
<dbReference type="Pfam" id="PF05368">
    <property type="entry name" value="NmrA"/>
    <property type="match status" value="1"/>
</dbReference>
<dbReference type="GO" id="GO:0016491">
    <property type="term" value="F:oxidoreductase activity"/>
    <property type="evidence" value="ECO:0007669"/>
    <property type="project" value="UniProtKB-KW"/>
</dbReference>
<dbReference type="InterPro" id="IPR008030">
    <property type="entry name" value="NmrA-like"/>
</dbReference>